<protein>
    <submittedName>
        <fullName evidence="1">Uncharacterized protein</fullName>
    </submittedName>
</protein>
<proteinExistence type="predicted"/>
<gene>
    <name evidence="1" type="ORF">DNH61_24650</name>
</gene>
<evidence type="ECO:0000313" key="2">
    <source>
        <dbReference type="Proteomes" id="UP000249522"/>
    </source>
</evidence>
<dbReference type="OrthoDB" id="2183738at2"/>
<accession>A0A2W1LDI8</accession>
<name>A0A2W1LDI8_9BACL</name>
<sequence length="124" mass="14617">MNYVHDNEILSYQIELSNQVITFKTKYNDEIIEIIFTGVMAHMFVNELPGSIILDIGEYPVSLFIEENQILLDERKDYCWPRYYDNVENLYALLINEGYVYYIISSSYGLNGWILAKKVEVKKL</sequence>
<keyword evidence="2" id="KW-1185">Reference proteome</keyword>
<dbReference type="Proteomes" id="UP000249522">
    <property type="component" value="Unassembled WGS sequence"/>
</dbReference>
<dbReference type="EMBL" id="QKRB01000059">
    <property type="protein sequence ID" value="PZD93125.1"/>
    <property type="molecule type" value="Genomic_DNA"/>
</dbReference>
<dbReference type="AlphaFoldDB" id="A0A2W1LDI8"/>
<organism evidence="1 2">
    <name type="scientific">Paenibacillus sambharensis</name>
    <dbReference type="NCBI Taxonomy" id="1803190"/>
    <lineage>
        <taxon>Bacteria</taxon>
        <taxon>Bacillati</taxon>
        <taxon>Bacillota</taxon>
        <taxon>Bacilli</taxon>
        <taxon>Bacillales</taxon>
        <taxon>Paenibacillaceae</taxon>
        <taxon>Paenibacillus</taxon>
    </lineage>
</organism>
<comment type="caution">
    <text evidence="1">The sequence shown here is derived from an EMBL/GenBank/DDBJ whole genome shotgun (WGS) entry which is preliminary data.</text>
</comment>
<evidence type="ECO:0000313" key="1">
    <source>
        <dbReference type="EMBL" id="PZD93125.1"/>
    </source>
</evidence>
<dbReference type="RefSeq" id="WP_111149622.1">
    <property type="nucleotide sequence ID" value="NZ_QKRB01000059.1"/>
</dbReference>
<reference evidence="1 2" key="1">
    <citation type="submission" date="2018-06" db="EMBL/GenBank/DDBJ databases">
        <title>Paenibacillus imtechensis sp. nov.</title>
        <authorList>
            <person name="Pinnaka A.K."/>
            <person name="Singh H."/>
            <person name="Kaur M."/>
        </authorList>
    </citation>
    <scope>NUCLEOTIDE SEQUENCE [LARGE SCALE GENOMIC DNA]</scope>
    <source>
        <strain evidence="1 2">SMB1</strain>
    </source>
</reference>